<dbReference type="Proteomes" id="UP000014977">
    <property type="component" value="Unassembled WGS sequence"/>
</dbReference>
<dbReference type="eggNOG" id="COG0130">
    <property type="taxonomic scope" value="Bacteria"/>
</dbReference>
<dbReference type="CDD" id="cd02573">
    <property type="entry name" value="PseudoU_synth_EcTruB"/>
    <property type="match status" value="1"/>
</dbReference>
<dbReference type="PATRIC" id="fig|1121405.3.peg.2403"/>
<gene>
    <name evidence="5" type="primary">truB</name>
    <name evidence="8" type="ORF">dsmv_2736</name>
</gene>
<dbReference type="GO" id="GO:0031119">
    <property type="term" value="P:tRNA pseudouridine synthesis"/>
    <property type="evidence" value="ECO:0007669"/>
    <property type="project" value="UniProtKB-UniRule"/>
</dbReference>
<dbReference type="GO" id="GO:1990481">
    <property type="term" value="P:mRNA pseudouridine synthesis"/>
    <property type="evidence" value="ECO:0007669"/>
    <property type="project" value="TreeGrafter"/>
</dbReference>
<proteinExistence type="inferred from homology"/>
<keyword evidence="4 5" id="KW-0413">Isomerase</keyword>
<comment type="caution">
    <text evidence="8">The sequence shown here is derived from an EMBL/GenBank/DDBJ whole genome shotgun (WGS) entry which is preliminary data.</text>
</comment>
<comment type="similarity">
    <text evidence="2 5">Belongs to the pseudouridine synthase TruB family. Type 1 subfamily.</text>
</comment>
<dbReference type="HAMAP" id="MF_01080">
    <property type="entry name" value="TruB_bact"/>
    <property type="match status" value="1"/>
</dbReference>
<evidence type="ECO:0000256" key="3">
    <source>
        <dbReference type="ARBA" id="ARBA00022694"/>
    </source>
</evidence>
<evidence type="ECO:0000259" key="6">
    <source>
        <dbReference type="Pfam" id="PF01509"/>
    </source>
</evidence>
<name>S7TPU4_DESML</name>
<protein>
    <recommendedName>
        <fullName evidence="5">tRNA pseudouridine synthase B</fullName>
        <ecNumber evidence="5">5.4.99.25</ecNumber>
    </recommendedName>
    <alternativeName>
        <fullName evidence="5">tRNA pseudouridine(55) synthase</fullName>
        <shortName evidence="5">Psi55 synthase</shortName>
    </alternativeName>
    <alternativeName>
        <fullName evidence="5">tRNA pseudouridylate synthase</fullName>
    </alternativeName>
    <alternativeName>
        <fullName evidence="5">tRNA-uridine isomerase</fullName>
    </alternativeName>
</protein>
<dbReference type="SUPFAM" id="SSF55120">
    <property type="entry name" value="Pseudouridine synthase"/>
    <property type="match status" value="1"/>
</dbReference>
<dbReference type="InterPro" id="IPR002501">
    <property type="entry name" value="PsdUridine_synth_N"/>
</dbReference>
<evidence type="ECO:0000313" key="8">
    <source>
        <dbReference type="EMBL" id="EPR39232.1"/>
    </source>
</evidence>
<evidence type="ECO:0000256" key="1">
    <source>
        <dbReference type="ARBA" id="ARBA00000385"/>
    </source>
</evidence>
<keyword evidence="3 5" id="KW-0819">tRNA processing</keyword>
<reference evidence="8 9" key="1">
    <citation type="journal article" date="2013" name="Genome Announc.">
        <title>Draft genome sequences for three mercury-methylating, sulfate-reducing bacteria.</title>
        <authorList>
            <person name="Brown S.D."/>
            <person name="Hurt R.A.Jr."/>
            <person name="Gilmour C.C."/>
            <person name="Elias D.A."/>
        </authorList>
    </citation>
    <scope>NUCLEOTIDE SEQUENCE [LARGE SCALE GENOMIC DNA]</scope>
    <source>
        <strain evidence="8 9">DSM 2059</strain>
    </source>
</reference>
<dbReference type="PANTHER" id="PTHR13767:SF2">
    <property type="entry name" value="PSEUDOURIDYLATE SYNTHASE TRUB1"/>
    <property type="match status" value="1"/>
</dbReference>
<comment type="function">
    <text evidence="5">Responsible for synthesis of pseudouridine from uracil-55 in the psi GC loop of transfer RNAs.</text>
</comment>
<keyword evidence="9" id="KW-1185">Reference proteome</keyword>
<feature type="domain" description="Pseudouridine synthase II N-terminal" evidence="6">
    <location>
        <begin position="27"/>
        <end position="174"/>
    </location>
</feature>
<dbReference type="InterPro" id="IPR020103">
    <property type="entry name" value="PsdUridine_synth_cat_dom_sf"/>
</dbReference>
<dbReference type="AlphaFoldDB" id="S7TPU4"/>
<dbReference type="InterPro" id="IPR032819">
    <property type="entry name" value="TruB_C"/>
</dbReference>
<organism evidence="8 9">
    <name type="scientific">Desulfococcus multivorans DSM 2059</name>
    <dbReference type="NCBI Taxonomy" id="1121405"/>
    <lineage>
        <taxon>Bacteria</taxon>
        <taxon>Pseudomonadati</taxon>
        <taxon>Thermodesulfobacteriota</taxon>
        <taxon>Desulfobacteria</taxon>
        <taxon>Desulfobacterales</taxon>
        <taxon>Desulfococcaceae</taxon>
        <taxon>Desulfococcus</taxon>
    </lineage>
</organism>
<evidence type="ECO:0000313" key="9">
    <source>
        <dbReference type="Proteomes" id="UP000014977"/>
    </source>
</evidence>
<comment type="catalytic activity">
    <reaction evidence="1 5">
        <text>uridine(55) in tRNA = pseudouridine(55) in tRNA</text>
        <dbReference type="Rhea" id="RHEA:42532"/>
        <dbReference type="Rhea" id="RHEA-COMP:10101"/>
        <dbReference type="Rhea" id="RHEA-COMP:10102"/>
        <dbReference type="ChEBI" id="CHEBI:65314"/>
        <dbReference type="ChEBI" id="CHEBI:65315"/>
        <dbReference type="EC" id="5.4.99.25"/>
    </reaction>
</comment>
<dbReference type="EC" id="5.4.99.25" evidence="5"/>
<evidence type="ECO:0000256" key="5">
    <source>
        <dbReference type="HAMAP-Rule" id="MF_01080"/>
    </source>
</evidence>
<dbReference type="GO" id="GO:0160148">
    <property type="term" value="F:tRNA pseudouridine(55) synthase activity"/>
    <property type="evidence" value="ECO:0007669"/>
    <property type="project" value="UniProtKB-EC"/>
</dbReference>
<evidence type="ECO:0000256" key="4">
    <source>
        <dbReference type="ARBA" id="ARBA00023235"/>
    </source>
</evidence>
<dbReference type="InterPro" id="IPR014780">
    <property type="entry name" value="tRNA_psdUridine_synth_TruB"/>
</dbReference>
<dbReference type="PANTHER" id="PTHR13767">
    <property type="entry name" value="TRNA-PSEUDOURIDINE SYNTHASE"/>
    <property type="match status" value="1"/>
</dbReference>
<dbReference type="GO" id="GO:0003723">
    <property type="term" value="F:RNA binding"/>
    <property type="evidence" value="ECO:0007669"/>
    <property type="project" value="InterPro"/>
</dbReference>
<feature type="active site" description="Nucleophile" evidence="5">
    <location>
        <position position="42"/>
    </location>
</feature>
<dbReference type="STRING" id="897.B2D07_17675"/>
<dbReference type="EMBL" id="ATHJ01000091">
    <property type="protein sequence ID" value="EPR39232.1"/>
    <property type="molecule type" value="Genomic_DNA"/>
</dbReference>
<dbReference type="OrthoDB" id="9802309at2"/>
<dbReference type="Gene3D" id="3.30.2350.10">
    <property type="entry name" value="Pseudouridine synthase"/>
    <property type="match status" value="1"/>
</dbReference>
<feature type="domain" description="tRNA pseudouridylate synthase B C-terminal" evidence="7">
    <location>
        <begin position="175"/>
        <end position="232"/>
    </location>
</feature>
<dbReference type="RefSeq" id="WP_020877493.1">
    <property type="nucleotide sequence ID" value="NZ_ATHJ01000091.1"/>
</dbReference>
<dbReference type="Pfam" id="PF01509">
    <property type="entry name" value="TruB_N"/>
    <property type="match status" value="1"/>
</dbReference>
<accession>S7TPU4</accession>
<evidence type="ECO:0000259" key="7">
    <source>
        <dbReference type="Pfam" id="PF16198"/>
    </source>
</evidence>
<dbReference type="Pfam" id="PF16198">
    <property type="entry name" value="TruB_C_2"/>
    <property type="match status" value="1"/>
</dbReference>
<evidence type="ECO:0000256" key="2">
    <source>
        <dbReference type="ARBA" id="ARBA00005642"/>
    </source>
</evidence>
<sequence length="301" mass="32898">MQKLTSGILVVDKPEGMSSAGVVGRIKRGLRAGKVGHCGTLDPFASGVVVCCINQATRLAGFFLHGDKRYEGILRLGIETDTQDLTGETVSEKPVDVTADAVRSAFAALEGPMRQHPPVYSALKHRGVPLYKLARAGRPVQKPPREIVIHRLEVQAVDLPDVRFSVSCSGGTYVRTLAVDLGRMLGCGAHLRKLVRTAAGPFSLEQALTPREVAALAAVDAVEDRMIPMNDAVAFMPMRRIAPETARKIRHGMPLTEKEIERPKTDASSGWIRIVDENDRLIAILEHKKGNPRYNYCCVFN</sequence>
<dbReference type="NCBIfam" id="TIGR00431">
    <property type="entry name" value="TruB"/>
    <property type="match status" value="1"/>
</dbReference>